<feature type="non-terminal residue" evidence="2">
    <location>
        <position position="293"/>
    </location>
</feature>
<feature type="region of interest" description="Disordered" evidence="1">
    <location>
        <begin position="236"/>
        <end position="257"/>
    </location>
</feature>
<dbReference type="EMBL" id="NAJQ01001345">
    <property type="protein sequence ID" value="TKA60457.1"/>
    <property type="molecule type" value="Genomic_DNA"/>
</dbReference>
<protein>
    <submittedName>
        <fullName evidence="2">Uncharacterized protein</fullName>
    </submittedName>
</protein>
<organism evidence="2 3">
    <name type="scientific">Friedmanniomyces simplex</name>
    <dbReference type="NCBI Taxonomy" id="329884"/>
    <lineage>
        <taxon>Eukaryota</taxon>
        <taxon>Fungi</taxon>
        <taxon>Dikarya</taxon>
        <taxon>Ascomycota</taxon>
        <taxon>Pezizomycotina</taxon>
        <taxon>Dothideomycetes</taxon>
        <taxon>Dothideomycetidae</taxon>
        <taxon>Mycosphaerellales</taxon>
        <taxon>Teratosphaeriaceae</taxon>
        <taxon>Friedmanniomyces</taxon>
    </lineage>
</organism>
<feature type="compositionally biased region" description="Basic and acidic residues" evidence="1">
    <location>
        <begin position="21"/>
        <end position="33"/>
    </location>
</feature>
<reference evidence="2 3" key="1">
    <citation type="submission" date="2017-03" db="EMBL/GenBank/DDBJ databases">
        <title>Genomes of endolithic fungi from Antarctica.</title>
        <authorList>
            <person name="Coleine C."/>
            <person name="Masonjones S."/>
            <person name="Stajich J.E."/>
        </authorList>
    </citation>
    <scope>NUCLEOTIDE SEQUENCE [LARGE SCALE GENOMIC DNA]</scope>
    <source>
        <strain evidence="2 3">CCFEE 5184</strain>
    </source>
</reference>
<comment type="caution">
    <text evidence="2">The sequence shown here is derived from an EMBL/GenBank/DDBJ whole genome shotgun (WGS) entry which is preliminary data.</text>
</comment>
<evidence type="ECO:0000313" key="3">
    <source>
        <dbReference type="Proteomes" id="UP000309340"/>
    </source>
</evidence>
<dbReference type="Proteomes" id="UP000309340">
    <property type="component" value="Unassembled WGS sequence"/>
</dbReference>
<feature type="compositionally biased region" description="Basic residues" evidence="1">
    <location>
        <begin position="236"/>
        <end position="245"/>
    </location>
</feature>
<keyword evidence="3" id="KW-1185">Reference proteome</keyword>
<feature type="region of interest" description="Disordered" evidence="1">
    <location>
        <begin position="1"/>
        <end position="55"/>
    </location>
</feature>
<evidence type="ECO:0000313" key="2">
    <source>
        <dbReference type="EMBL" id="TKA60457.1"/>
    </source>
</evidence>
<sequence length="293" mass="34748">MSTYPQAPREPPAAYHNGGSDFEKNPAYEKDESPLGSGHGGEYDVQTGETNQLHRSLKDDCHWRRDWRWSLRRCGSALEKGPGRAGRALPRQRRLLHLHLPLHRDLVGLRLRVGLRHLLADGLALRNHRRRSHHQLLAGRCEREYRRVDHRLPGRPLCHPDLRRPRVRRGRVRAQRHQDPSMYRLHHPRHHHRLRWRADGQPRLHRRSLLARTLLGVQERLPRVLRQLRQRRLRLRRHRVGRPRGGRGGEPAQGHPHRDQAGLLAYLLLLHYQLALDRLDRARKLRRIARRNR</sequence>
<name>A0A4U0WDF2_9PEZI</name>
<gene>
    <name evidence="2" type="ORF">B0A55_11339</name>
</gene>
<dbReference type="AlphaFoldDB" id="A0A4U0WDF2"/>
<accession>A0A4U0WDF2</accession>
<proteinExistence type="predicted"/>
<evidence type="ECO:0000256" key="1">
    <source>
        <dbReference type="SAM" id="MobiDB-lite"/>
    </source>
</evidence>